<evidence type="ECO:0000259" key="2">
    <source>
        <dbReference type="Pfam" id="PF12552"/>
    </source>
</evidence>
<dbReference type="PANTHER" id="PTHR47857">
    <property type="entry name" value="EXPRESSED PROTEIN-RELATED"/>
    <property type="match status" value="1"/>
</dbReference>
<organism evidence="4 5">
    <name type="scientific">Rhynchospora breviuscula</name>
    <dbReference type="NCBI Taxonomy" id="2022672"/>
    <lineage>
        <taxon>Eukaryota</taxon>
        <taxon>Viridiplantae</taxon>
        <taxon>Streptophyta</taxon>
        <taxon>Embryophyta</taxon>
        <taxon>Tracheophyta</taxon>
        <taxon>Spermatophyta</taxon>
        <taxon>Magnoliopsida</taxon>
        <taxon>Liliopsida</taxon>
        <taxon>Poales</taxon>
        <taxon>Cyperaceae</taxon>
        <taxon>Cyperoideae</taxon>
        <taxon>Rhynchosporeae</taxon>
        <taxon>Rhynchospora</taxon>
    </lineage>
</organism>
<feature type="compositionally biased region" description="Low complexity" evidence="1">
    <location>
        <begin position="234"/>
        <end position="249"/>
    </location>
</feature>
<dbReference type="EMBL" id="JAMQYH010000003">
    <property type="protein sequence ID" value="KAJ1693750.1"/>
    <property type="molecule type" value="Genomic_DNA"/>
</dbReference>
<evidence type="ECO:0000256" key="1">
    <source>
        <dbReference type="SAM" id="MobiDB-lite"/>
    </source>
</evidence>
<evidence type="ECO:0000313" key="5">
    <source>
        <dbReference type="Proteomes" id="UP001151287"/>
    </source>
</evidence>
<comment type="caution">
    <text evidence="4">The sequence shown here is derived from an EMBL/GenBank/DDBJ whole genome shotgun (WGS) entry which is preliminary data.</text>
</comment>
<dbReference type="InterPro" id="IPR025486">
    <property type="entry name" value="DUF4378"/>
</dbReference>
<dbReference type="InterPro" id="IPR022212">
    <property type="entry name" value="DUF3741"/>
</dbReference>
<accession>A0A9Q0HQ20</accession>
<dbReference type="Proteomes" id="UP001151287">
    <property type="component" value="Unassembled WGS sequence"/>
</dbReference>
<gene>
    <name evidence="4" type="ORF">LUZ63_010448</name>
</gene>
<feature type="region of interest" description="Disordered" evidence="1">
    <location>
        <begin position="21"/>
        <end position="50"/>
    </location>
</feature>
<sequence>MQEQMGTAQELRFLLLLERERERERESRGPLFFREKERETKTSYSKIKNKKKKKRREESLIRAIRYLFPVFSSWPLDAIDRSCLIYSEKNFLNLRQTISFSSFLKERKMGKRNNRRLEAGNGNIGCMWGLIRMLHFRRDPKMLLDQREGSRHYFINRYSKGIQSNGFEEIDEEDYDMDHPTTKPTVKKLMEKEMTGGKSGKRKIPSDEIDRILADWGHKIEPDNKKSKKRRPKSNSNSKPNPISNSKTNTNLTKSSDLEVVLASFLVEIYRYHNECQLCKNKNGLCPTLKSIVYSKLNDLSTISDDRSLISERHLSNTGVSQSKEFMNALEILGSNRELFLKILQDPDSHVLEKIQEINEKRDIKRFSMKKEEEEKTANSPSVSKIVVLKPKATARPTYDAKVVSHFSFKEIKRRLKQIIGESVKEKKDPYLAKVVNGMNKPYRQVHATDGSSFYEEAKKHLTEILRNGNESQNSTGERVSVPLGKILCLTDSNMELNLEQKVEKEENGIESANVTEEGLERVVSVKDQNQENGIKDESINSETQMEACIEEMTGKGAVDTTEIKIENSTESILIVDAPAESINGGCTILRETSKEDPIPGSSEEFKQAEEDLIEESVSIISHSGENSLIEWPECQSPEPSTSYSCKENYSGKTDQPSPISVLEPFFSDDAPSPSCKTDHDKVHESLSPSWSNQISVLEDASARTEFIESVLESSGLCKEKNLERWYLEEELLEPSFFNHLDISSNQEDDSRFLFDCICEVLTEIQHRHFRFSQQLHVRRRNLLPEVCQGVSWHLRNKHPYLLDHLIRSDLDHGKWCDLREEIEGIVAEIWDELIDDLLEETVFDLWL</sequence>
<dbReference type="OrthoDB" id="770239at2759"/>
<protein>
    <recommendedName>
        <fullName evidence="6">DUF4378 domain-containing protein</fullName>
    </recommendedName>
</protein>
<dbReference type="Pfam" id="PF14309">
    <property type="entry name" value="DUF4378"/>
    <property type="match status" value="1"/>
</dbReference>
<feature type="domain" description="DUF4378" evidence="3">
    <location>
        <begin position="706"/>
        <end position="841"/>
    </location>
</feature>
<name>A0A9Q0HQ20_9POAL</name>
<feature type="region of interest" description="Disordered" evidence="1">
    <location>
        <begin position="220"/>
        <end position="251"/>
    </location>
</feature>
<dbReference type="Pfam" id="PF12552">
    <property type="entry name" value="DUF3741"/>
    <property type="match status" value="1"/>
</dbReference>
<feature type="compositionally biased region" description="Basic and acidic residues" evidence="1">
    <location>
        <begin position="21"/>
        <end position="41"/>
    </location>
</feature>
<dbReference type="AlphaFoldDB" id="A0A9Q0HQ20"/>
<evidence type="ECO:0000313" key="4">
    <source>
        <dbReference type="EMBL" id="KAJ1693750.1"/>
    </source>
</evidence>
<evidence type="ECO:0000259" key="3">
    <source>
        <dbReference type="Pfam" id="PF14309"/>
    </source>
</evidence>
<reference evidence="4" key="1">
    <citation type="journal article" date="2022" name="Cell">
        <title>Repeat-based holocentromeres influence genome architecture and karyotype evolution.</title>
        <authorList>
            <person name="Hofstatter P.G."/>
            <person name="Thangavel G."/>
            <person name="Lux T."/>
            <person name="Neumann P."/>
            <person name="Vondrak T."/>
            <person name="Novak P."/>
            <person name="Zhang M."/>
            <person name="Costa L."/>
            <person name="Castellani M."/>
            <person name="Scott A."/>
            <person name="Toegelov H."/>
            <person name="Fuchs J."/>
            <person name="Mata-Sucre Y."/>
            <person name="Dias Y."/>
            <person name="Vanzela A.L.L."/>
            <person name="Huettel B."/>
            <person name="Almeida C.C.S."/>
            <person name="Simkova H."/>
            <person name="Souza G."/>
            <person name="Pedrosa-Harand A."/>
            <person name="Macas J."/>
            <person name="Mayer K.F.X."/>
            <person name="Houben A."/>
            <person name="Marques A."/>
        </authorList>
    </citation>
    <scope>NUCLEOTIDE SEQUENCE</scope>
    <source>
        <strain evidence="4">RhyBre1mFocal</strain>
    </source>
</reference>
<evidence type="ECO:0008006" key="6">
    <source>
        <dbReference type="Google" id="ProtNLM"/>
    </source>
</evidence>
<keyword evidence="5" id="KW-1185">Reference proteome</keyword>
<feature type="domain" description="DUF3741" evidence="2">
    <location>
        <begin position="311"/>
        <end position="349"/>
    </location>
</feature>
<proteinExistence type="predicted"/>